<evidence type="ECO:0000313" key="4">
    <source>
        <dbReference type="EMBL" id="MXO93356.1"/>
    </source>
</evidence>
<keyword evidence="5" id="KW-1185">Reference proteome</keyword>
<dbReference type="InterPro" id="IPR016181">
    <property type="entry name" value="Acyl_CoA_acyltransferase"/>
</dbReference>
<dbReference type="GO" id="GO:0016747">
    <property type="term" value="F:acyltransferase activity, transferring groups other than amino-acyl groups"/>
    <property type="evidence" value="ECO:0007669"/>
    <property type="project" value="InterPro"/>
</dbReference>
<dbReference type="Gene3D" id="3.40.630.30">
    <property type="match status" value="1"/>
</dbReference>
<dbReference type="Proteomes" id="UP000460626">
    <property type="component" value="Unassembled WGS sequence"/>
</dbReference>
<reference evidence="4 5" key="1">
    <citation type="submission" date="2019-12" db="EMBL/GenBank/DDBJ databases">
        <title>Genomic-based taxomic classification of the family Erythrobacteraceae.</title>
        <authorList>
            <person name="Xu L."/>
        </authorList>
    </citation>
    <scope>NUCLEOTIDE SEQUENCE [LARGE SCALE GENOMIC DNA]</scope>
    <source>
        <strain evidence="4 5">RC4-10-4</strain>
    </source>
</reference>
<evidence type="ECO:0000313" key="5">
    <source>
        <dbReference type="Proteomes" id="UP000460626"/>
    </source>
</evidence>
<keyword evidence="2" id="KW-0012">Acyltransferase</keyword>
<evidence type="ECO:0000256" key="1">
    <source>
        <dbReference type="ARBA" id="ARBA00022679"/>
    </source>
</evidence>
<dbReference type="InterPro" id="IPR050832">
    <property type="entry name" value="Bact_Acetyltransf"/>
</dbReference>
<accession>A0A845A2H9</accession>
<dbReference type="RefSeq" id="WP_131452636.1">
    <property type="nucleotide sequence ID" value="NZ_BMJK01000001.1"/>
</dbReference>
<dbReference type="EMBL" id="WTYH01000001">
    <property type="protein sequence ID" value="MXO93356.1"/>
    <property type="molecule type" value="Genomic_DNA"/>
</dbReference>
<dbReference type="InterPro" id="IPR000182">
    <property type="entry name" value="GNAT_dom"/>
</dbReference>
<comment type="caution">
    <text evidence="4">The sequence shown here is derived from an EMBL/GenBank/DDBJ whole genome shotgun (WGS) entry which is preliminary data.</text>
</comment>
<feature type="domain" description="N-acetyltransferase" evidence="3">
    <location>
        <begin position="1"/>
        <end position="153"/>
    </location>
</feature>
<organism evidence="4 5">
    <name type="scientific">Aurantiacibacter arachoides</name>
    <dbReference type="NCBI Taxonomy" id="1850444"/>
    <lineage>
        <taxon>Bacteria</taxon>
        <taxon>Pseudomonadati</taxon>
        <taxon>Pseudomonadota</taxon>
        <taxon>Alphaproteobacteria</taxon>
        <taxon>Sphingomonadales</taxon>
        <taxon>Erythrobacteraceae</taxon>
        <taxon>Aurantiacibacter</taxon>
    </lineage>
</organism>
<sequence length="166" mass="17777">MIIRPAGDEDRQAIAAIHAASWRDSYAEVTDPGFLADVDARMAERWAKCEVGHGDLLLLAEDGHEPVGFILARGGEPAFINVLHVLPGHRSAGAGAALMAAVARRLRDEGRVNAYLDVLTTNTRAIAFYRRLGGVPGAVKAKEVGGRMLPNLRVDFPDLQAIVDSA</sequence>
<evidence type="ECO:0000259" key="3">
    <source>
        <dbReference type="PROSITE" id="PS51186"/>
    </source>
</evidence>
<dbReference type="PROSITE" id="PS51186">
    <property type="entry name" value="GNAT"/>
    <property type="match status" value="1"/>
</dbReference>
<dbReference type="Pfam" id="PF00583">
    <property type="entry name" value="Acetyltransf_1"/>
    <property type="match status" value="1"/>
</dbReference>
<keyword evidence="1 4" id="KW-0808">Transferase</keyword>
<name>A0A845A2H9_9SPHN</name>
<evidence type="ECO:0000256" key="2">
    <source>
        <dbReference type="ARBA" id="ARBA00023315"/>
    </source>
</evidence>
<protein>
    <submittedName>
        <fullName evidence="4">GNAT family N-acetyltransferase</fullName>
    </submittedName>
</protein>
<dbReference type="SUPFAM" id="SSF55729">
    <property type="entry name" value="Acyl-CoA N-acyltransferases (Nat)"/>
    <property type="match status" value="1"/>
</dbReference>
<dbReference type="AlphaFoldDB" id="A0A845A2H9"/>
<dbReference type="PANTHER" id="PTHR43877">
    <property type="entry name" value="AMINOALKYLPHOSPHONATE N-ACETYLTRANSFERASE-RELATED-RELATED"/>
    <property type="match status" value="1"/>
</dbReference>
<dbReference type="OrthoDB" id="9805924at2"/>
<proteinExistence type="predicted"/>
<gene>
    <name evidence="4" type="ORF">GRI62_07020</name>
</gene>